<dbReference type="AlphaFoldDB" id="A0A9P5PSU7"/>
<keyword evidence="2" id="KW-0479">Metal-binding</keyword>
<organism evidence="11 12">
    <name type="scientific">Rhodocollybia butyracea</name>
    <dbReference type="NCBI Taxonomy" id="206335"/>
    <lineage>
        <taxon>Eukaryota</taxon>
        <taxon>Fungi</taxon>
        <taxon>Dikarya</taxon>
        <taxon>Basidiomycota</taxon>
        <taxon>Agaricomycotina</taxon>
        <taxon>Agaricomycetes</taxon>
        <taxon>Agaricomycetidae</taxon>
        <taxon>Agaricales</taxon>
        <taxon>Marasmiineae</taxon>
        <taxon>Omphalotaceae</taxon>
        <taxon>Rhodocollybia</taxon>
    </lineage>
</organism>
<feature type="compositionally biased region" description="Gly residues" evidence="9">
    <location>
        <begin position="981"/>
        <end position="990"/>
    </location>
</feature>
<feature type="compositionally biased region" description="Polar residues" evidence="9">
    <location>
        <begin position="164"/>
        <end position="173"/>
    </location>
</feature>
<dbReference type="CDD" id="cd00202">
    <property type="entry name" value="ZnF_GATA"/>
    <property type="match status" value="1"/>
</dbReference>
<dbReference type="FunFam" id="3.30.50.10:FF:000007">
    <property type="entry name" value="Nitrogen regulatory AreA, N-terminal"/>
    <property type="match status" value="1"/>
</dbReference>
<protein>
    <recommendedName>
        <fullName evidence="10">GATA-type domain-containing protein</fullName>
    </recommendedName>
</protein>
<dbReference type="InterPro" id="IPR000679">
    <property type="entry name" value="Znf_GATA"/>
</dbReference>
<dbReference type="GO" id="GO:0045944">
    <property type="term" value="P:positive regulation of transcription by RNA polymerase II"/>
    <property type="evidence" value="ECO:0007669"/>
    <property type="project" value="TreeGrafter"/>
</dbReference>
<proteinExistence type="predicted"/>
<evidence type="ECO:0000313" key="11">
    <source>
        <dbReference type="EMBL" id="KAF9071684.1"/>
    </source>
</evidence>
<dbReference type="SUPFAM" id="SSF57716">
    <property type="entry name" value="Glucocorticoid receptor-like (DNA-binding domain)"/>
    <property type="match status" value="1"/>
</dbReference>
<dbReference type="InterPro" id="IPR013860">
    <property type="entry name" value="AreA_GATA"/>
</dbReference>
<dbReference type="GO" id="GO:0005634">
    <property type="term" value="C:nucleus"/>
    <property type="evidence" value="ECO:0007669"/>
    <property type="project" value="UniProtKB-SubCell"/>
</dbReference>
<keyword evidence="5" id="KW-0805">Transcription regulation</keyword>
<feature type="region of interest" description="Disordered" evidence="9">
    <location>
        <begin position="787"/>
        <end position="894"/>
    </location>
</feature>
<dbReference type="GO" id="GO:0008270">
    <property type="term" value="F:zinc ion binding"/>
    <property type="evidence" value="ECO:0007669"/>
    <property type="project" value="UniProtKB-KW"/>
</dbReference>
<gene>
    <name evidence="11" type="ORF">BDP27DRAFT_1321728</name>
</gene>
<feature type="region of interest" description="Disordered" evidence="9">
    <location>
        <begin position="148"/>
        <end position="173"/>
    </location>
</feature>
<comment type="caution">
    <text evidence="11">The sequence shown here is derived from an EMBL/GenBank/DDBJ whole genome shotgun (WGS) entry which is preliminary data.</text>
</comment>
<dbReference type="GO" id="GO:0000122">
    <property type="term" value="P:negative regulation of transcription by RNA polymerase II"/>
    <property type="evidence" value="ECO:0007669"/>
    <property type="project" value="TreeGrafter"/>
</dbReference>
<dbReference type="PANTHER" id="PTHR10071">
    <property type="entry name" value="TRANSCRIPTION FACTOR GATA FAMILY MEMBER"/>
    <property type="match status" value="1"/>
</dbReference>
<feature type="compositionally biased region" description="Polar residues" evidence="9">
    <location>
        <begin position="654"/>
        <end position="666"/>
    </location>
</feature>
<dbReference type="PRINTS" id="PR00619">
    <property type="entry name" value="GATAZNFINGER"/>
</dbReference>
<evidence type="ECO:0000259" key="10">
    <source>
        <dbReference type="PROSITE" id="PS50114"/>
    </source>
</evidence>
<evidence type="ECO:0000256" key="1">
    <source>
        <dbReference type="ARBA" id="ARBA00004123"/>
    </source>
</evidence>
<evidence type="ECO:0000256" key="3">
    <source>
        <dbReference type="ARBA" id="ARBA00022771"/>
    </source>
</evidence>
<feature type="region of interest" description="Disordered" evidence="9">
    <location>
        <begin position="243"/>
        <end position="284"/>
    </location>
</feature>
<feature type="compositionally biased region" description="Polar residues" evidence="9">
    <location>
        <begin position="70"/>
        <end position="90"/>
    </location>
</feature>
<dbReference type="Pfam" id="PF08550">
    <property type="entry name" value="GATA_AreA"/>
    <property type="match status" value="1"/>
</dbReference>
<dbReference type="PROSITE" id="PS00344">
    <property type="entry name" value="GATA_ZN_FINGER_1"/>
    <property type="match status" value="1"/>
</dbReference>
<dbReference type="Pfam" id="PF00320">
    <property type="entry name" value="GATA"/>
    <property type="match status" value="1"/>
</dbReference>
<keyword evidence="12" id="KW-1185">Reference proteome</keyword>
<feature type="compositionally biased region" description="Low complexity" evidence="9">
    <location>
        <begin position="947"/>
        <end position="960"/>
    </location>
</feature>
<evidence type="ECO:0000256" key="4">
    <source>
        <dbReference type="ARBA" id="ARBA00022833"/>
    </source>
</evidence>
<feature type="compositionally biased region" description="Low complexity" evidence="9">
    <location>
        <begin position="99"/>
        <end position="113"/>
    </location>
</feature>
<feature type="region of interest" description="Disordered" evidence="9">
    <location>
        <begin position="941"/>
        <end position="1031"/>
    </location>
</feature>
<keyword evidence="7" id="KW-0539">Nucleus</keyword>
<dbReference type="PROSITE" id="PS50114">
    <property type="entry name" value="GATA_ZN_FINGER_2"/>
    <property type="match status" value="1"/>
</dbReference>
<evidence type="ECO:0000256" key="7">
    <source>
        <dbReference type="ARBA" id="ARBA00023242"/>
    </source>
</evidence>
<evidence type="ECO:0000256" key="9">
    <source>
        <dbReference type="SAM" id="MobiDB-lite"/>
    </source>
</evidence>
<feature type="compositionally biased region" description="Low complexity" evidence="9">
    <location>
        <begin position="816"/>
        <end position="831"/>
    </location>
</feature>
<dbReference type="EMBL" id="JADNRY010000030">
    <property type="protein sequence ID" value="KAF9071684.1"/>
    <property type="molecule type" value="Genomic_DNA"/>
</dbReference>
<keyword evidence="4" id="KW-0862">Zinc</keyword>
<feature type="region of interest" description="Disordered" evidence="9">
    <location>
        <begin position="31"/>
        <end position="119"/>
    </location>
</feature>
<feature type="region of interest" description="Disordered" evidence="9">
    <location>
        <begin position="299"/>
        <end position="320"/>
    </location>
</feature>
<feature type="compositionally biased region" description="Low complexity" evidence="9">
    <location>
        <begin position="991"/>
        <end position="1011"/>
    </location>
</feature>
<feature type="compositionally biased region" description="Polar residues" evidence="9">
    <location>
        <begin position="970"/>
        <end position="980"/>
    </location>
</feature>
<evidence type="ECO:0000256" key="8">
    <source>
        <dbReference type="PROSITE-ProRule" id="PRU00094"/>
    </source>
</evidence>
<dbReference type="OrthoDB" id="515401at2759"/>
<feature type="compositionally biased region" description="Basic and acidic residues" evidence="9">
    <location>
        <begin position="251"/>
        <end position="264"/>
    </location>
</feature>
<dbReference type="GO" id="GO:0000981">
    <property type="term" value="F:DNA-binding transcription factor activity, RNA polymerase II-specific"/>
    <property type="evidence" value="ECO:0007669"/>
    <property type="project" value="TreeGrafter"/>
</dbReference>
<dbReference type="PANTHER" id="PTHR10071:SF281">
    <property type="entry name" value="BOX A-BINDING FACTOR-RELATED"/>
    <property type="match status" value="1"/>
</dbReference>
<keyword evidence="3 8" id="KW-0863">Zinc-finger</keyword>
<dbReference type="InterPro" id="IPR013088">
    <property type="entry name" value="Znf_NHR/GATA"/>
</dbReference>
<dbReference type="InterPro" id="IPR039355">
    <property type="entry name" value="Transcription_factor_GATA"/>
</dbReference>
<comment type="subcellular location">
    <subcellularLocation>
        <location evidence="1">Nucleus</location>
    </subcellularLocation>
</comment>
<reference evidence="11" key="1">
    <citation type="submission" date="2020-11" db="EMBL/GenBank/DDBJ databases">
        <authorList>
            <consortium name="DOE Joint Genome Institute"/>
            <person name="Ahrendt S."/>
            <person name="Riley R."/>
            <person name="Andreopoulos W."/>
            <person name="Labutti K."/>
            <person name="Pangilinan J."/>
            <person name="Ruiz-Duenas F.J."/>
            <person name="Barrasa J.M."/>
            <person name="Sanchez-Garcia M."/>
            <person name="Camarero S."/>
            <person name="Miyauchi S."/>
            <person name="Serrano A."/>
            <person name="Linde D."/>
            <person name="Babiker R."/>
            <person name="Drula E."/>
            <person name="Ayuso-Fernandez I."/>
            <person name="Pacheco R."/>
            <person name="Padilla G."/>
            <person name="Ferreira P."/>
            <person name="Barriuso J."/>
            <person name="Kellner H."/>
            <person name="Castanera R."/>
            <person name="Alfaro M."/>
            <person name="Ramirez L."/>
            <person name="Pisabarro A.G."/>
            <person name="Kuo A."/>
            <person name="Tritt A."/>
            <person name="Lipzen A."/>
            <person name="He G."/>
            <person name="Yan M."/>
            <person name="Ng V."/>
            <person name="Cullen D."/>
            <person name="Martin F."/>
            <person name="Rosso M.-N."/>
            <person name="Henrissat B."/>
            <person name="Hibbett D."/>
            <person name="Martinez A.T."/>
            <person name="Grigoriev I.V."/>
        </authorList>
    </citation>
    <scope>NUCLEOTIDE SEQUENCE</scope>
    <source>
        <strain evidence="11">AH 40177</strain>
    </source>
</reference>
<feature type="region of interest" description="Disordered" evidence="9">
    <location>
        <begin position="618"/>
        <end position="708"/>
    </location>
</feature>
<sequence>MDSGPGDQFTDWGNLFSAPLNPNMFAALDATGVLGPPPQRQHLPNIDAMVQPNHNGQWPDSPLSFHKPNLQRSDSASSVQTRNSTKSSSHALPPSLWMSPAGSSSGSIAPGPSKHTYDQVHTRLPTTDTKSTAAFSDLFSDDLFTASQTTSPRLSRSPELRGSLESSDASSVANEAAQLAREDPLATQVWKMYARTKAGLPHKQRMENITWRMMSMALKRGDAIESSPKGKGKALTLLKLDEEEESSTVGERGRRKDKAKDRVKVVGFDGTNQDEDSTSNDEVTPMDWRAISRSRSRISMDWRPASRSRSRPPESTSSASTFAGIDAIGMSSNIHFPPLSSSMPSTNVMHSAHKPMSGLSVTRMNGMSMNLGMGSIYEDTGGFDTSTDSRYNFPSHQFSSMHSPPFSPSSLPSFAMHHTANHHHSHDSTNHLGLNTSGLPFSLGSAGSFSAGGLRSSSPPPSFDFPRHVRKTSFDHTVSKESIFPGSPDYGGRHQVNGRPLSPRRVHAALPSRSGEAGLGMKRQADAPHVESLLRGDLTDSQYDFSGFGVSQSLPAHPQTQPRFGAHHPIQSSHHIPHHLNRHHHMGSGDVGDTVSGPGSPFHSTAYAFTFPSYDDNATFEGNGDPSTSHRANFDPQGYDFEGFEDAVGPTARFRSSQPSTASSHPHSPYIGSPPGELPAHHTHISNHSQGRQSHHASSSSGGSGLSPAAASASAVLAEGYARLSAANGIDDLTGGGLGLRGMGMSNGGGDFTLMRSLGSLYGDSPTHATNPGGPFTHVDPTQILAGSGGVYAHTSPSSDGWGPTATALPTGGPGSSASPEPSSASTPPSGVETAGGAKGSMSKAGRKYISLKDEKIKKNETLRSGSSTPDLEANPPANLKDGKASGEDGDNPTHCTNCHTTNTPLWRRDPEGQPLCNACGLFYKLHGVVRPLSLKTDVIKKRNRASGTPSSSSSRKSNSGLPKLASSGRPRSQSNTATGGITGRVGMGQGAASVAAAASGGATSGGASTMVKRQRRTSGAQGGAKRGDST</sequence>
<dbReference type="SMART" id="SM00401">
    <property type="entry name" value="ZnF_GATA"/>
    <property type="match status" value="1"/>
</dbReference>
<evidence type="ECO:0000256" key="2">
    <source>
        <dbReference type="ARBA" id="ARBA00022723"/>
    </source>
</evidence>
<name>A0A9P5PSU7_9AGAR</name>
<feature type="compositionally biased region" description="Low complexity" evidence="9">
    <location>
        <begin position="697"/>
        <end position="708"/>
    </location>
</feature>
<keyword evidence="6" id="KW-0804">Transcription</keyword>
<evidence type="ECO:0000256" key="6">
    <source>
        <dbReference type="ARBA" id="ARBA00023163"/>
    </source>
</evidence>
<dbReference type="Gene3D" id="3.30.50.10">
    <property type="entry name" value="Erythroid Transcription Factor GATA-1, subunit A"/>
    <property type="match status" value="1"/>
</dbReference>
<dbReference type="GO" id="GO:0000978">
    <property type="term" value="F:RNA polymerase II cis-regulatory region sequence-specific DNA binding"/>
    <property type="evidence" value="ECO:0007669"/>
    <property type="project" value="TreeGrafter"/>
</dbReference>
<accession>A0A9P5PSU7</accession>
<evidence type="ECO:0000256" key="5">
    <source>
        <dbReference type="ARBA" id="ARBA00023015"/>
    </source>
</evidence>
<feature type="compositionally biased region" description="Basic and acidic residues" evidence="9">
    <location>
        <begin position="851"/>
        <end position="862"/>
    </location>
</feature>
<evidence type="ECO:0000313" key="12">
    <source>
        <dbReference type="Proteomes" id="UP000772434"/>
    </source>
</evidence>
<dbReference type="Proteomes" id="UP000772434">
    <property type="component" value="Unassembled WGS sequence"/>
</dbReference>
<feature type="domain" description="GATA-type" evidence="10">
    <location>
        <begin position="896"/>
        <end position="943"/>
    </location>
</feature>